<sequence>MFRGHFVPLKGRRVLRKSILSCATLIRLSRGLSRSHLVPSFLTSCTQVQPVGASPKKPFLVLLLVLMRTQLVGVFDGTRSSNPDAHSVCCFRSYRK</sequence>
<proteinExistence type="predicted"/>
<evidence type="ECO:0000313" key="1">
    <source>
        <dbReference type="EMBL" id="MXU87452.1"/>
    </source>
</evidence>
<dbReference type="AlphaFoldDB" id="A0A6B0U4J8"/>
<protein>
    <submittedName>
        <fullName evidence="1">Putative secreted protein</fullName>
    </submittedName>
</protein>
<name>A0A6B0U4J8_IXORI</name>
<reference evidence="1" key="1">
    <citation type="submission" date="2019-12" db="EMBL/GenBank/DDBJ databases">
        <title>An insight into the sialome of adult female Ixodes ricinus ticks feeding for 6 days.</title>
        <authorList>
            <person name="Perner J."/>
            <person name="Ribeiro J.M.C."/>
        </authorList>
    </citation>
    <scope>NUCLEOTIDE SEQUENCE</scope>
    <source>
        <strain evidence="1">Semi-engorged</strain>
        <tissue evidence="1">Salivary glands</tissue>
    </source>
</reference>
<accession>A0A6B0U4J8</accession>
<organism evidence="1">
    <name type="scientific">Ixodes ricinus</name>
    <name type="common">Common tick</name>
    <name type="synonym">Acarus ricinus</name>
    <dbReference type="NCBI Taxonomy" id="34613"/>
    <lineage>
        <taxon>Eukaryota</taxon>
        <taxon>Metazoa</taxon>
        <taxon>Ecdysozoa</taxon>
        <taxon>Arthropoda</taxon>
        <taxon>Chelicerata</taxon>
        <taxon>Arachnida</taxon>
        <taxon>Acari</taxon>
        <taxon>Parasitiformes</taxon>
        <taxon>Ixodida</taxon>
        <taxon>Ixodoidea</taxon>
        <taxon>Ixodidae</taxon>
        <taxon>Ixodinae</taxon>
        <taxon>Ixodes</taxon>
    </lineage>
</organism>
<dbReference type="EMBL" id="GIFC01005369">
    <property type="protein sequence ID" value="MXU87452.1"/>
    <property type="molecule type" value="Transcribed_RNA"/>
</dbReference>